<evidence type="ECO:0000313" key="3">
    <source>
        <dbReference type="Proteomes" id="UP001479290"/>
    </source>
</evidence>
<evidence type="ECO:0000313" key="2">
    <source>
        <dbReference type="EMBL" id="KAK9958305.1"/>
    </source>
</evidence>
<reference evidence="2 3" key="1">
    <citation type="submission" date="2024-05" db="EMBL/GenBank/DDBJ databases">
        <title>A high-quality chromosomal-level genome assembly of Topmouth culter (Culter alburnus).</title>
        <authorList>
            <person name="Zhao H."/>
        </authorList>
    </citation>
    <scope>NUCLEOTIDE SEQUENCE [LARGE SCALE GENOMIC DNA]</scope>
    <source>
        <strain evidence="2">CATC2023</strain>
        <tissue evidence="2">Muscle</tissue>
    </source>
</reference>
<comment type="caution">
    <text evidence="2">The sequence shown here is derived from an EMBL/GenBank/DDBJ whole genome shotgun (WGS) entry which is preliminary data.</text>
</comment>
<dbReference type="Proteomes" id="UP001479290">
    <property type="component" value="Unassembled WGS sequence"/>
</dbReference>
<protein>
    <submittedName>
        <fullName evidence="2">Uncharacterized protein</fullName>
    </submittedName>
</protein>
<organism evidence="2 3">
    <name type="scientific">Culter alburnus</name>
    <name type="common">Topmouth culter</name>
    <dbReference type="NCBI Taxonomy" id="194366"/>
    <lineage>
        <taxon>Eukaryota</taxon>
        <taxon>Metazoa</taxon>
        <taxon>Chordata</taxon>
        <taxon>Craniata</taxon>
        <taxon>Vertebrata</taxon>
        <taxon>Euteleostomi</taxon>
        <taxon>Actinopterygii</taxon>
        <taxon>Neopterygii</taxon>
        <taxon>Teleostei</taxon>
        <taxon>Ostariophysi</taxon>
        <taxon>Cypriniformes</taxon>
        <taxon>Xenocyprididae</taxon>
        <taxon>Xenocypridinae</taxon>
        <taxon>Culter</taxon>
    </lineage>
</organism>
<feature type="region of interest" description="Disordered" evidence="1">
    <location>
        <begin position="1"/>
        <end position="33"/>
    </location>
</feature>
<sequence>MGKAHTSRNRPVNKTEYQHGITTARQDFTDLPRGRPSILKTFCPSIFSSLQ</sequence>
<dbReference type="AlphaFoldDB" id="A0AAW1ZAB5"/>
<feature type="non-terminal residue" evidence="2">
    <location>
        <position position="51"/>
    </location>
</feature>
<evidence type="ECO:0000256" key="1">
    <source>
        <dbReference type="SAM" id="MobiDB-lite"/>
    </source>
</evidence>
<accession>A0AAW1ZAB5</accession>
<dbReference type="EMBL" id="JAWDJR010000018">
    <property type="protein sequence ID" value="KAK9958305.1"/>
    <property type="molecule type" value="Genomic_DNA"/>
</dbReference>
<gene>
    <name evidence="2" type="ORF">ABG768_010436</name>
</gene>
<keyword evidence="3" id="KW-1185">Reference proteome</keyword>
<name>A0AAW1ZAB5_CULAL</name>
<proteinExistence type="predicted"/>